<evidence type="ECO:0000256" key="8">
    <source>
        <dbReference type="ARBA" id="ARBA00023136"/>
    </source>
</evidence>
<comment type="subcellular location">
    <subcellularLocation>
        <location evidence="1">Endoplasmic reticulum membrane</location>
        <topology evidence="1">Single-pass type II membrane protein</topology>
    </subcellularLocation>
</comment>
<proteinExistence type="predicted"/>
<dbReference type="Proteomes" id="UP000505377">
    <property type="component" value="Chromosome"/>
</dbReference>
<dbReference type="EC" id="3.4.21.89" evidence="11"/>
<keyword evidence="6" id="KW-0735">Signal-anchor</keyword>
<evidence type="ECO:0000313" key="14">
    <source>
        <dbReference type="EMBL" id="QJY46356.1"/>
    </source>
</evidence>
<evidence type="ECO:0000256" key="4">
    <source>
        <dbReference type="ARBA" id="ARBA00022801"/>
    </source>
</evidence>
<evidence type="ECO:0000256" key="11">
    <source>
        <dbReference type="NCBIfam" id="TIGR02228"/>
    </source>
</evidence>
<evidence type="ECO:0000256" key="6">
    <source>
        <dbReference type="ARBA" id="ARBA00022968"/>
    </source>
</evidence>
<evidence type="ECO:0000256" key="1">
    <source>
        <dbReference type="ARBA" id="ARBA00004648"/>
    </source>
</evidence>
<evidence type="ECO:0000256" key="7">
    <source>
        <dbReference type="ARBA" id="ARBA00022989"/>
    </source>
</evidence>
<accession>A0A6M6JFL9</accession>
<keyword evidence="5" id="KW-0256">Endoplasmic reticulum</keyword>
<keyword evidence="7 12" id="KW-1133">Transmembrane helix</keyword>
<dbReference type="SUPFAM" id="SSF51306">
    <property type="entry name" value="LexA/Signal peptidase"/>
    <property type="match status" value="1"/>
</dbReference>
<gene>
    <name evidence="14" type="ORF">HOP40_11525</name>
</gene>
<keyword evidence="3 12" id="KW-0812">Transmembrane</keyword>
<dbReference type="RefSeq" id="WP_172157540.1">
    <property type="nucleotide sequence ID" value="NZ_CP053564.1"/>
</dbReference>
<dbReference type="EMBL" id="CP053564">
    <property type="protein sequence ID" value="QJY46356.1"/>
    <property type="molecule type" value="Genomic_DNA"/>
</dbReference>
<keyword evidence="15" id="KW-1185">Reference proteome</keyword>
<evidence type="ECO:0000256" key="3">
    <source>
        <dbReference type="ARBA" id="ARBA00022692"/>
    </source>
</evidence>
<dbReference type="Pfam" id="PF10502">
    <property type="entry name" value="Peptidase_S26"/>
    <property type="match status" value="1"/>
</dbReference>
<keyword evidence="4 14" id="KW-0378">Hydrolase</keyword>
<dbReference type="InterPro" id="IPR001733">
    <property type="entry name" value="Peptidase_S26B"/>
</dbReference>
<dbReference type="GO" id="GO:0016020">
    <property type="term" value="C:membrane"/>
    <property type="evidence" value="ECO:0007669"/>
    <property type="project" value="UniProtKB-UniRule"/>
</dbReference>
<evidence type="ECO:0000313" key="15">
    <source>
        <dbReference type="Proteomes" id="UP000505377"/>
    </source>
</evidence>
<evidence type="ECO:0000259" key="13">
    <source>
        <dbReference type="Pfam" id="PF10502"/>
    </source>
</evidence>
<dbReference type="InterPro" id="IPR019756">
    <property type="entry name" value="Pept_S26A_signal_pept_1_Ser-AS"/>
</dbReference>
<dbReference type="GO" id="GO:0004252">
    <property type="term" value="F:serine-type endopeptidase activity"/>
    <property type="evidence" value="ECO:0007669"/>
    <property type="project" value="UniProtKB-UniRule"/>
</dbReference>
<keyword evidence="2" id="KW-0645">Protease</keyword>
<reference evidence="14 15" key="1">
    <citation type="submission" date="2020-05" db="EMBL/GenBank/DDBJ databases">
        <authorList>
            <person name="Mo P."/>
        </authorList>
    </citation>
    <scope>NUCLEOTIDE SEQUENCE [LARGE SCALE GENOMIC DNA]</scope>
    <source>
        <strain evidence="14 15">Gen01</strain>
    </source>
</reference>
<protein>
    <recommendedName>
        <fullName evidence="9 11">Signal peptidase I</fullName>
        <ecNumber evidence="11">3.4.21.89</ecNumber>
    </recommendedName>
</protein>
<comment type="function">
    <text evidence="10">Catalytic component of the signal peptidase complex (SPC) which catalyzes the cleavage of N-terminal signal sequences from nascent proteins as they are translocated into the lumen of the endoplasmic reticulum. Specifically cleaves N-terminal signal peptides that contain a hydrophobic alpha-helix (h-region) shorter than 18-20 amino acids.</text>
</comment>
<dbReference type="InterPro" id="IPR036286">
    <property type="entry name" value="LexA/Signal_pep-like_sf"/>
</dbReference>
<evidence type="ECO:0000256" key="10">
    <source>
        <dbReference type="ARBA" id="ARBA00045533"/>
    </source>
</evidence>
<organism evidence="14 15">
    <name type="scientific">Pseudonocardia broussonetiae</name>
    <dbReference type="NCBI Taxonomy" id="2736640"/>
    <lineage>
        <taxon>Bacteria</taxon>
        <taxon>Bacillati</taxon>
        <taxon>Actinomycetota</taxon>
        <taxon>Actinomycetes</taxon>
        <taxon>Pseudonocardiales</taxon>
        <taxon>Pseudonocardiaceae</taxon>
        <taxon>Pseudonocardia</taxon>
    </lineage>
</organism>
<dbReference type="KEGG" id="pbro:HOP40_11525"/>
<feature type="domain" description="Peptidase S26" evidence="13">
    <location>
        <begin position="43"/>
        <end position="104"/>
    </location>
</feature>
<evidence type="ECO:0000256" key="12">
    <source>
        <dbReference type="SAM" id="Phobius"/>
    </source>
</evidence>
<dbReference type="PANTHER" id="PTHR10806">
    <property type="entry name" value="SIGNAL PEPTIDASE COMPLEX CATALYTIC SUBUNIT SEC11"/>
    <property type="match status" value="1"/>
</dbReference>
<dbReference type="InterPro" id="IPR019533">
    <property type="entry name" value="Peptidase_S26"/>
</dbReference>
<dbReference type="PANTHER" id="PTHR10806:SF6">
    <property type="entry name" value="SIGNAL PEPTIDASE COMPLEX CATALYTIC SUBUNIT SEC11"/>
    <property type="match status" value="1"/>
</dbReference>
<sequence length="201" mass="21379">MTERIPVVRATPIPIPRPSRAPEPEPAAHPVRRIMGWAAGTALVLVVALAVAVAIVPAIGGATPLTVLSGSMEPALPVGSTVVVQPRPASEIAVGDVITFTDRSTESDETRIVTHRVMEVQPGPAFVTQGDANNAPDPGLVQAADVRGVQWYHVPYVGLLRERLFTPPGMYFAAAVLLLIIAAYLLVPRTVTVPPDARRRR</sequence>
<dbReference type="CDD" id="cd06530">
    <property type="entry name" value="S26_SPase_I"/>
    <property type="match status" value="1"/>
</dbReference>
<keyword evidence="8 12" id="KW-0472">Membrane</keyword>
<evidence type="ECO:0000256" key="9">
    <source>
        <dbReference type="ARBA" id="ARBA00033305"/>
    </source>
</evidence>
<name>A0A6M6JFL9_9PSEU</name>
<dbReference type="PROSITE" id="PS00501">
    <property type="entry name" value="SPASE_I_1"/>
    <property type="match status" value="1"/>
</dbReference>
<feature type="transmembrane region" description="Helical" evidence="12">
    <location>
        <begin position="170"/>
        <end position="191"/>
    </location>
</feature>
<evidence type="ECO:0000256" key="5">
    <source>
        <dbReference type="ARBA" id="ARBA00022824"/>
    </source>
</evidence>
<feature type="transmembrane region" description="Helical" evidence="12">
    <location>
        <begin position="37"/>
        <end position="59"/>
    </location>
</feature>
<dbReference type="GO" id="GO:0006465">
    <property type="term" value="P:signal peptide processing"/>
    <property type="evidence" value="ECO:0007669"/>
    <property type="project" value="UniProtKB-UniRule"/>
</dbReference>
<dbReference type="AlphaFoldDB" id="A0A6M6JFL9"/>
<dbReference type="GO" id="GO:0009003">
    <property type="term" value="F:signal peptidase activity"/>
    <property type="evidence" value="ECO:0007669"/>
    <property type="project" value="UniProtKB-EC"/>
</dbReference>
<evidence type="ECO:0000256" key="2">
    <source>
        <dbReference type="ARBA" id="ARBA00022670"/>
    </source>
</evidence>
<dbReference type="NCBIfam" id="TIGR02228">
    <property type="entry name" value="sigpep_I_arch"/>
    <property type="match status" value="1"/>
</dbReference>